<protein>
    <submittedName>
        <fullName evidence="7">BA75_01854T0</fullName>
    </submittedName>
</protein>
<proteinExistence type="inferred from homology"/>
<accession>A0A1B2J6D1</accession>
<keyword evidence="2" id="KW-0285">Flavoprotein</keyword>
<comment type="similarity">
    <text evidence="1">Belongs to the FMO family.</text>
</comment>
<keyword evidence="3" id="KW-0274">FAD</keyword>
<dbReference type="InterPro" id="IPR000960">
    <property type="entry name" value="Flavin_mOase"/>
</dbReference>
<dbReference type="InterPro" id="IPR050346">
    <property type="entry name" value="FMO-like"/>
</dbReference>
<dbReference type="Gene3D" id="3.50.50.60">
    <property type="entry name" value="FAD/NAD(P)-binding domain"/>
    <property type="match status" value="2"/>
</dbReference>
<dbReference type="GO" id="GO:0050661">
    <property type="term" value="F:NADP binding"/>
    <property type="evidence" value="ECO:0007669"/>
    <property type="project" value="InterPro"/>
</dbReference>
<evidence type="ECO:0000256" key="3">
    <source>
        <dbReference type="ARBA" id="ARBA00022827"/>
    </source>
</evidence>
<dbReference type="GO" id="GO:0050660">
    <property type="term" value="F:flavin adenine dinucleotide binding"/>
    <property type="evidence" value="ECO:0007669"/>
    <property type="project" value="InterPro"/>
</dbReference>
<dbReference type="PRINTS" id="PR00370">
    <property type="entry name" value="FMOXYGENASE"/>
</dbReference>
<feature type="region of interest" description="Disordered" evidence="6">
    <location>
        <begin position="435"/>
        <end position="458"/>
    </location>
</feature>
<keyword evidence="4" id="KW-0521">NADP</keyword>
<gene>
    <name evidence="7" type="primary">FMO1</name>
    <name evidence="7" type="ORF">ATY40_BA7501854</name>
</gene>
<evidence type="ECO:0000313" key="8">
    <source>
        <dbReference type="Proteomes" id="UP000094565"/>
    </source>
</evidence>
<dbReference type="Pfam" id="PF00743">
    <property type="entry name" value="FMO-like"/>
    <property type="match status" value="2"/>
</dbReference>
<evidence type="ECO:0000313" key="7">
    <source>
        <dbReference type="EMBL" id="ANZ73488.1"/>
    </source>
</evidence>
<evidence type="ECO:0000256" key="6">
    <source>
        <dbReference type="SAM" id="MobiDB-lite"/>
    </source>
</evidence>
<dbReference type="PANTHER" id="PTHR23023">
    <property type="entry name" value="DIMETHYLANILINE MONOOXYGENASE"/>
    <property type="match status" value="1"/>
</dbReference>
<dbReference type="InterPro" id="IPR036188">
    <property type="entry name" value="FAD/NAD-bd_sf"/>
</dbReference>
<evidence type="ECO:0000256" key="2">
    <source>
        <dbReference type="ARBA" id="ARBA00022630"/>
    </source>
</evidence>
<evidence type="ECO:0000256" key="5">
    <source>
        <dbReference type="ARBA" id="ARBA00023002"/>
    </source>
</evidence>
<dbReference type="AlphaFoldDB" id="A0A1B2J6D1"/>
<sequence>MTFEKSVAIIGGGPSGLATAKALAEEHAFDRIVIFEQQPQVGGVWNYSSTKPGNSPIPSNNPSITREWSANGVEDYVSPMYENLETNVIKDLMGYKDYPFPEACDILPSREDVLEYVLNYAVDLKDPISVLVNKAVVNLHKTGSEWRLRSRDLISQATTEDSFQYVVIATGHYNFPYVPDVPGLQEWAEADPSSISHSKYYINNQKFKGKKVLVIGNSASGADISLQLTEVTWPVYRSKKSEGIVKAFEIDDVIEVQEIKRYDISSRTATAVDGTTISDIDHIIFCTGYLYDFPFLKSYMEGEDALITDGRITRRLHRQIFYIPDPSLSFVGIMKNIIPFPLAESQGAVIARVYSGRLKLPSEAEMRNEEVEEIKKRGGESKFHSFATPTDVEYAQELASLVDKAVPFDAGFKAEIWTEEKKNRRVDFVDIKQKRHSEHRERIKRNRKAQETSTQAEA</sequence>
<dbReference type="Pfam" id="PF13450">
    <property type="entry name" value="NAD_binding_8"/>
    <property type="match status" value="1"/>
</dbReference>
<reference evidence="7 8" key="1">
    <citation type="submission" date="2016-02" db="EMBL/GenBank/DDBJ databases">
        <title>Comparative genomic and transcriptomic foundation for Pichia pastoris.</title>
        <authorList>
            <person name="Love K.R."/>
            <person name="Shah K.A."/>
            <person name="Whittaker C.A."/>
            <person name="Wu J."/>
            <person name="Bartlett M.C."/>
            <person name="Ma D."/>
            <person name="Leeson R.L."/>
            <person name="Priest M."/>
            <person name="Young S.K."/>
            <person name="Love J.C."/>
        </authorList>
    </citation>
    <scope>NUCLEOTIDE SEQUENCE [LARGE SCALE GENOMIC DNA]</scope>
    <source>
        <strain evidence="7 8">ATCC 28485</strain>
    </source>
</reference>
<name>A0A1B2J6D1_PICPA</name>
<evidence type="ECO:0000256" key="4">
    <source>
        <dbReference type="ARBA" id="ARBA00022857"/>
    </source>
</evidence>
<dbReference type="Proteomes" id="UP000094565">
    <property type="component" value="Chromosome 1"/>
</dbReference>
<dbReference type="InterPro" id="IPR020946">
    <property type="entry name" value="Flavin_mOase-like"/>
</dbReference>
<keyword evidence="8" id="KW-1185">Reference proteome</keyword>
<dbReference type="EMBL" id="CP014584">
    <property type="protein sequence ID" value="ANZ73488.1"/>
    <property type="molecule type" value="Genomic_DNA"/>
</dbReference>
<evidence type="ECO:0000256" key="1">
    <source>
        <dbReference type="ARBA" id="ARBA00009183"/>
    </source>
</evidence>
<dbReference type="SUPFAM" id="SSF51905">
    <property type="entry name" value="FAD/NAD(P)-binding domain"/>
    <property type="match status" value="2"/>
</dbReference>
<dbReference type="GO" id="GO:0004499">
    <property type="term" value="F:N,N-dimethylaniline monooxygenase activity"/>
    <property type="evidence" value="ECO:0007669"/>
    <property type="project" value="InterPro"/>
</dbReference>
<keyword evidence="5" id="KW-0560">Oxidoreductase</keyword>
<feature type="compositionally biased region" description="Basic residues" evidence="6">
    <location>
        <begin position="435"/>
        <end position="447"/>
    </location>
</feature>
<organism evidence="7 8">
    <name type="scientific">Komagataella pastoris</name>
    <name type="common">Yeast</name>
    <name type="synonym">Pichia pastoris</name>
    <dbReference type="NCBI Taxonomy" id="4922"/>
    <lineage>
        <taxon>Eukaryota</taxon>
        <taxon>Fungi</taxon>
        <taxon>Dikarya</taxon>
        <taxon>Ascomycota</taxon>
        <taxon>Saccharomycotina</taxon>
        <taxon>Pichiomycetes</taxon>
        <taxon>Pichiales</taxon>
        <taxon>Pichiaceae</taxon>
        <taxon>Komagataella</taxon>
    </lineage>
</organism>
<dbReference type="OrthoDB" id="66881at2759"/>
<dbReference type="PIRSF" id="PIRSF000332">
    <property type="entry name" value="FMO"/>
    <property type="match status" value="1"/>
</dbReference>